<evidence type="ECO:0000259" key="3">
    <source>
        <dbReference type="Pfam" id="PF01575"/>
    </source>
</evidence>
<evidence type="ECO:0000313" key="7">
    <source>
        <dbReference type="Proteomes" id="UP000319210"/>
    </source>
</evidence>
<dbReference type="InterPro" id="IPR012340">
    <property type="entry name" value="NA-bd_OB-fold"/>
</dbReference>
<dbReference type="InterPro" id="IPR002539">
    <property type="entry name" value="MaoC-like_dom"/>
</dbReference>
<sequence>MGEPAAGRDADVDDPLYERLASYEGQPAATAVRGRDPVNAPMIRHWCEALGHPLPADGSAPPTMLQVWTMAGLTEPSRQTDDDAPGGRSAAYEGLLGALDEAGCTSVVATNCEQEYVRTLTPGEEIVFDSVIESVSPRKRTGLGTGYFVTTRMDVRAGGTLVGTHRFRILKYRPAEPRSTGEPPAGRARKGNRRPRPVINRDNAGFWAGVEREQLLFQRCTACGTARFPWLPGCNGCGAREWTAEEASGRGTVHSFVVMHHPPFPAFDPPYAVALVELEEGVRIVAQLAGISYRRVRIGMPVRVDFARLEGEDEGLVLPVFRPAGPVGDEEPVCVGDALPPLDVPVTRTLIVAGALASRDFQDVHHDAEAARERGSPDIFMNILTTNGLVGRYVSEWAGPAARLRRVAIRLGVPNRPGDTMTLTGRVTAVRPAPAAEEHGPGRTVELSIRGANAAGDHVTGTVLVELPGRDGKGARG</sequence>
<evidence type="ECO:0000313" key="6">
    <source>
        <dbReference type="EMBL" id="GEB50641.1"/>
    </source>
</evidence>
<dbReference type="AlphaFoldDB" id="A0A4Y3QZD6"/>
<dbReference type="PANTHER" id="PTHR34075">
    <property type="entry name" value="BLR3430 PROTEIN"/>
    <property type="match status" value="1"/>
</dbReference>
<evidence type="ECO:0000256" key="1">
    <source>
        <dbReference type="ARBA" id="ARBA00005254"/>
    </source>
</evidence>
<dbReference type="InterPro" id="IPR052513">
    <property type="entry name" value="Thioester_dehydratase-like"/>
</dbReference>
<dbReference type="Proteomes" id="UP000319210">
    <property type="component" value="Unassembled WGS sequence"/>
</dbReference>
<comment type="caution">
    <text evidence="6">The sequence shown here is derived from an EMBL/GenBank/DDBJ whole genome shotgun (WGS) entry which is preliminary data.</text>
</comment>
<dbReference type="Gene3D" id="3.10.129.10">
    <property type="entry name" value="Hotdog Thioesterase"/>
    <property type="match status" value="2"/>
</dbReference>
<gene>
    <name evidence="6" type="ORF">SCA03_31920</name>
</gene>
<dbReference type="SUPFAM" id="SSF50249">
    <property type="entry name" value="Nucleic acid-binding proteins"/>
    <property type="match status" value="1"/>
</dbReference>
<dbReference type="Pfam" id="PF01796">
    <property type="entry name" value="OB_ChsH2_C"/>
    <property type="match status" value="1"/>
</dbReference>
<dbReference type="PANTHER" id="PTHR34075:SF5">
    <property type="entry name" value="BLR3430 PROTEIN"/>
    <property type="match status" value="1"/>
</dbReference>
<protein>
    <recommendedName>
        <fullName evidence="8">Protein dehydratase</fullName>
    </recommendedName>
</protein>
<evidence type="ECO:0000256" key="2">
    <source>
        <dbReference type="SAM" id="MobiDB-lite"/>
    </source>
</evidence>
<dbReference type="InterPro" id="IPR029069">
    <property type="entry name" value="HotDog_dom_sf"/>
</dbReference>
<dbReference type="RefSeq" id="WP_371863945.1">
    <property type="nucleotide sequence ID" value="NZ_BJMM01000014.1"/>
</dbReference>
<reference evidence="6 7" key="1">
    <citation type="submission" date="2019-06" db="EMBL/GenBank/DDBJ databases">
        <title>Whole genome shotgun sequence of Streptomyces cacaoi subsp. cacaoi NBRC 12748.</title>
        <authorList>
            <person name="Hosoyama A."/>
            <person name="Uohara A."/>
            <person name="Ohji S."/>
            <person name="Ichikawa N."/>
        </authorList>
    </citation>
    <scope>NUCLEOTIDE SEQUENCE [LARGE SCALE GENOMIC DNA]</scope>
    <source>
        <strain evidence="6 7">NBRC 12748</strain>
    </source>
</reference>
<feature type="domain" description="ChsH2 C-terminal OB-fold" evidence="4">
    <location>
        <begin position="245"/>
        <end position="306"/>
    </location>
</feature>
<evidence type="ECO:0008006" key="8">
    <source>
        <dbReference type="Google" id="ProtNLM"/>
    </source>
</evidence>
<evidence type="ECO:0000259" key="5">
    <source>
        <dbReference type="Pfam" id="PF12172"/>
    </source>
</evidence>
<proteinExistence type="inferred from homology"/>
<dbReference type="Pfam" id="PF01575">
    <property type="entry name" value="MaoC_dehydratas"/>
    <property type="match status" value="1"/>
</dbReference>
<feature type="domain" description="ChsH2 rubredoxin-like zinc ribbon" evidence="5">
    <location>
        <begin position="207"/>
        <end position="242"/>
    </location>
</feature>
<evidence type="ECO:0000259" key="4">
    <source>
        <dbReference type="Pfam" id="PF01796"/>
    </source>
</evidence>
<name>A0A4Y3QZD6_STRCI</name>
<feature type="region of interest" description="Disordered" evidence="2">
    <location>
        <begin position="174"/>
        <end position="196"/>
    </location>
</feature>
<dbReference type="Pfam" id="PF12172">
    <property type="entry name" value="zf-ChsH2"/>
    <property type="match status" value="1"/>
</dbReference>
<accession>A0A4Y3QZD6</accession>
<dbReference type="InterPro" id="IPR022002">
    <property type="entry name" value="ChsH2_Znr"/>
</dbReference>
<comment type="similarity">
    <text evidence="1">Belongs to the enoyl-CoA hydratase/isomerase family.</text>
</comment>
<feature type="compositionally biased region" description="Basic residues" evidence="2">
    <location>
        <begin position="187"/>
        <end position="196"/>
    </location>
</feature>
<keyword evidence="7" id="KW-1185">Reference proteome</keyword>
<dbReference type="CDD" id="cd03455">
    <property type="entry name" value="SAV4209"/>
    <property type="match status" value="1"/>
</dbReference>
<dbReference type="InterPro" id="IPR002878">
    <property type="entry name" value="ChsH2_C"/>
</dbReference>
<dbReference type="SUPFAM" id="SSF54637">
    <property type="entry name" value="Thioesterase/thiol ester dehydrase-isomerase"/>
    <property type="match status" value="2"/>
</dbReference>
<organism evidence="6 7">
    <name type="scientific">Streptomyces cacaoi</name>
    <dbReference type="NCBI Taxonomy" id="1898"/>
    <lineage>
        <taxon>Bacteria</taxon>
        <taxon>Bacillati</taxon>
        <taxon>Actinomycetota</taxon>
        <taxon>Actinomycetes</taxon>
        <taxon>Kitasatosporales</taxon>
        <taxon>Streptomycetaceae</taxon>
        <taxon>Streptomyces</taxon>
    </lineage>
</organism>
<dbReference type="EMBL" id="BJMM01000014">
    <property type="protein sequence ID" value="GEB50641.1"/>
    <property type="molecule type" value="Genomic_DNA"/>
</dbReference>
<feature type="domain" description="MaoC-like" evidence="3">
    <location>
        <begin position="342"/>
        <end position="430"/>
    </location>
</feature>